<protein>
    <submittedName>
        <fullName evidence="2">Uncharacterized protein LOC142165883</fullName>
    </submittedName>
</protein>
<reference evidence="2" key="2">
    <citation type="submission" date="2025-08" db="UniProtKB">
        <authorList>
            <consortium name="RefSeq"/>
        </authorList>
    </citation>
    <scope>IDENTIFICATION</scope>
    <source>
        <tissue evidence="2">Leaf</tissue>
    </source>
</reference>
<reference evidence="1" key="1">
    <citation type="journal article" date="2014" name="Nat. Commun.">
        <title>The tobacco genome sequence and its comparison with those of tomato and potato.</title>
        <authorList>
            <person name="Sierro N."/>
            <person name="Battey J.N."/>
            <person name="Ouadi S."/>
            <person name="Bakaher N."/>
            <person name="Bovet L."/>
            <person name="Willig A."/>
            <person name="Goepfert S."/>
            <person name="Peitsch M.C."/>
            <person name="Ivanov N.V."/>
        </authorList>
    </citation>
    <scope>NUCLEOTIDE SEQUENCE [LARGE SCALE GENOMIC DNA]</scope>
</reference>
<evidence type="ECO:0000313" key="2">
    <source>
        <dbReference type="RefSeq" id="XP_075080370.1"/>
    </source>
</evidence>
<gene>
    <name evidence="2" type="primary">LOC142165883</name>
</gene>
<organism evidence="1 2">
    <name type="scientific">Nicotiana tabacum</name>
    <name type="common">Common tobacco</name>
    <dbReference type="NCBI Taxonomy" id="4097"/>
    <lineage>
        <taxon>Eukaryota</taxon>
        <taxon>Viridiplantae</taxon>
        <taxon>Streptophyta</taxon>
        <taxon>Embryophyta</taxon>
        <taxon>Tracheophyta</taxon>
        <taxon>Spermatophyta</taxon>
        <taxon>Magnoliopsida</taxon>
        <taxon>eudicotyledons</taxon>
        <taxon>Gunneridae</taxon>
        <taxon>Pentapetalae</taxon>
        <taxon>asterids</taxon>
        <taxon>lamiids</taxon>
        <taxon>Solanales</taxon>
        <taxon>Solanaceae</taxon>
        <taxon>Nicotianoideae</taxon>
        <taxon>Nicotianeae</taxon>
        <taxon>Nicotiana</taxon>
    </lineage>
</organism>
<sequence>MKGIWYNLKKVKFALKSLNRKEFACTTSKVQQLRETLASIQAQMRTTTTPTDMFDTEKITKQQLEKCSKIEESIYKQRSRVQWLKLGDSNTAFFFASMKVRAAQNQIKLLTADDGRLIKTPEGIEQEVVGFYRGLLGRSTNSIPAINPSIMRKGPGITRSQQLQLISLFTKEDMVQALQGI</sequence>
<evidence type="ECO:0000313" key="1">
    <source>
        <dbReference type="Proteomes" id="UP000790787"/>
    </source>
</evidence>
<dbReference type="RefSeq" id="XP_075080370.1">
    <property type="nucleotide sequence ID" value="XM_075224269.1"/>
</dbReference>
<keyword evidence="1" id="KW-1185">Reference proteome</keyword>
<dbReference type="Proteomes" id="UP000790787">
    <property type="component" value="Chromosome 11"/>
</dbReference>
<accession>A0AC58S603</accession>
<proteinExistence type="predicted"/>
<name>A0AC58S603_TOBAC</name>